<protein>
    <recommendedName>
        <fullName evidence="2">PRELI/MSF1 domain-containing protein</fullName>
    </recommendedName>
</protein>
<feature type="region of interest" description="Disordered" evidence="1">
    <location>
        <begin position="244"/>
        <end position="282"/>
    </location>
</feature>
<dbReference type="Pfam" id="PF04707">
    <property type="entry name" value="PRELI"/>
    <property type="match status" value="1"/>
</dbReference>
<proteinExistence type="predicted"/>
<name>A0ABR0JWU4_9EURO</name>
<feature type="region of interest" description="Disordered" evidence="1">
    <location>
        <begin position="152"/>
        <end position="182"/>
    </location>
</feature>
<dbReference type="PANTHER" id="PTHR11158">
    <property type="entry name" value="MSF1/PX19 RELATED"/>
    <property type="match status" value="1"/>
</dbReference>
<comment type="caution">
    <text evidence="3">The sequence shown here is derived from an EMBL/GenBank/DDBJ whole genome shotgun (WGS) entry which is preliminary data.</text>
</comment>
<evidence type="ECO:0000313" key="4">
    <source>
        <dbReference type="Proteomes" id="UP001345013"/>
    </source>
</evidence>
<feature type="domain" description="PRELI/MSF1" evidence="2">
    <location>
        <begin position="1"/>
        <end position="177"/>
    </location>
</feature>
<accession>A0ABR0JWU4</accession>
<evidence type="ECO:0000259" key="2">
    <source>
        <dbReference type="PROSITE" id="PS50904"/>
    </source>
</evidence>
<sequence>MKIYQSSADYFGYSLPTVSLAYFLRYPNPLAKHVLSTDTISQHIDPATKRLHTVRLHLKKSKVPAGILKFLPQTMSGPDGSSQTYVLEKSVIDVKEGWMETESRNMEFTGVLSVVEKQMYRDKSLADLDGLPGTRCNTTVTLVSRLGQTLMKRRKASATNGHSPQDVAAPEVESEEEQPKQGWLASLSTAGIQRTIELVGVKRTQRALMNSSKGMEIVLERLRNGGIKGVLEGMRHDRMEVMGGPPMIEHDTSKPTPWREVWQRGSHPPNERQKEDRPNPYD</sequence>
<evidence type="ECO:0000313" key="3">
    <source>
        <dbReference type="EMBL" id="KAK5075940.1"/>
    </source>
</evidence>
<keyword evidence="4" id="KW-1185">Reference proteome</keyword>
<dbReference type="InterPro" id="IPR037365">
    <property type="entry name" value="Slowmo/Ups"/>
</dbReference>
<reference evidence="3 4" key="1">
    <citation type="submission" date="2023-08" db="EMBL/GenBank/DDBJ databases">
        <title>Black Yeasts Isolated from many extreme environments.</title>
        <authorList>
            <person name="Coleine C."/>
            <person name="Stajich J.E."/>
            <person name="Selbmann L."/>
        </authorList>
    </citation>
    <scope>NUCLEOTIDE SEQUENCE [LARGE SCALE GENOMIC DNA]</scope>
    <source>
        <strain evidence="3 4">CCFEE 5885</strain>
    </source>
</reference>
<dbReference type="InterPro" id="IPR006797">
    <property type="entry name" value="PRELI/MSF1_dom"/>
</dbReference>
<organism evidence="3 4">
    <name type="scientific">Lithohypha guttulata</name>
    <dbReference type="NCBI Taxonomy" id="1690604"/>
    <lineage>
        <taxon>Eukaryota</taxon>
        <taxon>Fungi</taxon>
        <taxon>Dikarya</taxon>
        <taxon>Ascomycota</taxon>
        <taxon>Pezizomycotina</taxon>
        <taxon>Eurotiomycetes</taxon>
        <taxon>Chaetothyriomycetidae</taxon>
        <taxon>Chaetothyriales</taxon>
        <taxon>Trichomeriaceae</taxon>
        <taxon>Lithohypha</taxon>
    </lineage>
</organism>
<dbReference type="PROSITE" id="PS50904">
    <property type="entry name" value="PRELI_MSF1"/>
    <property type="match status" value="1"/>
</dbReference>
<gene>
    <name evidence="3" type="ORF">LTR24_009729</name>
</gene>
<dbReference type="Proteomes" id="UP001345013">
    <property type="component" value="Unassembled WGS sequence"/>
</dbReference>
<dbReference type="EMBL" id="JAVRRG010000232">
    <property type="protein sequence ID" value="KAK5075940.1"/>
    <property type="molecule type" value="Genomic_DNA"/>
</dbReference>
<evidence type="ECO:0000256" key="1">
    <source>
        <dbReference type="SAM" id="MobiDB-lite"/>
    </source>
</evidence>
<feature type="compositionally biased region" description="Basic and acidic residues" evidence="1">
    <location>
        <begin position="269"/>
        <end position="282"/>
    </location>
</feature>